<proteinExistence type="inferred from homology"/>
<protein>
    <submittedName>
        <fullName evidence="3">15-hydroxyprostaglandin dehydrogenase</fullName>
    </submittedName>
</protein>
<evidence type="ECO:0000256" key="1">
    <source>
        <dbReference type="ARBA" id="ARBA00006484"/>
    </source>
</evidence>
<dbReference type="InterPro" id="IPR002347">
    <property type="entry name" value="SDR_fam"/>
</dbReference>
<dbReference type="PRINTS" id="PR00081">
    <property type="entry name" value="GDHRDH"/>
</dbReference>
<dbReference type="GO" id="GO:0005737">
    <property type="term" value="C:cytoplasm"/>
    <property type="evidence" value="ECO:0007669"/>
    <property type="project" value="TreeGrafter"/>
</dbReference>
<dbReference type="SUPFAM" id="SSF51735">
    <property type="entry name" value="NAD(P)-binding Rossmann-fold domains"/>
    <property type="match status" value="1"/>
</dbReference>
<dbReference type="OrthoDB" id="5296at2759"/>
<dbReference type="RefSeq" id="XP_033585939.1">
    <property type="nucleotide sequence ID" value="XM_033737658.1"/>
</dbReference>
<dbReference type="GeneID" id="54478660"/>
<gene>
    <name evidence="3" type="ORF">BDY17DRAFT_327346</name>
</gene>
<name>A0A6A6PH95_9PEZI</name>
<sequence>MELVGDFPIKDKVVAVTGGGSGICAAFVKRCADLGAKGVVNGDLRMTPDAEKLLKDSPNVVFQKTDATNWADLQNLITVAKEKFGSTPDIYVAGAGIFEPPKVSSFWHDPEQDNRYRTVEINLNHPLKFTRMAMRALVSEDRKGVVLPIASVGGIAGTYHCPLYIATKHGIIGFVKSMKLAEKYEGVKIVTVCPGAVDSGLWDKDKREQVNFSAMESLKPDDIARVMIDLVQEGKYVGGTCMEVMPRDGPKTRVIPEWNIDPPKGGSTSLVDGTNEIPPAFREAKRVMDAERGTAKK</sequence>
<evidence type="ECO:0000313" key="3">
    <source>
        <dbReference type="EMBL" id="KAF2479369.1"/>
    </source>
</evidence>
<dbReference type="Pfam" id="PF00106">
    <property type="entry name" value="adh_short"/>
    <property type="match status" value="1"/>
</dbReference>
<organism evidence="3 4">
    <name type="scientific">Neohortaea acidophila</name>
    <dbReference type="NCBI Taxonomy" id="245834"/>
    <lineage>
        <taxon>Eukaryota</taxon>
        <taxon>Fungi</taxon>
        <taxon>Dikarya</taxon>
        <taxon>Ascomycota</taxon>
        <taxon>Pezizomycotina</taxon>
        <taxon>Dothideomycetes</taxon>
        <taxon>Dothideomycetidae</taxon>
        <taxon>Mycosphaerellales</taxon>
        <taxon>Teratosphaeriaceae</taxon>
        <taxon>Neohortaea</taxon>
    </lineage>
</organism>
<dbReference type="InterPro" id="IPR036291">
    <property type="entry name" value="NAD(P)-bd_dom_sf"/>
</dbReference>
<comment type="similarity">
    <text evidence="1">Belongs to the short-chain dehydrogenases/reductases (SDR) family.</text>
</comment>
<evidence type="ECO:0000256" key="2">
    <source>
        <dbReference type="ARBA" id="ARBA00023002"/>
    </source>
</evidence>
<accession>A0A6A6PH95</accession>
<evidence type="ECO:0000313" key="4">
    <source>
        <dbReference type="Proteomes" id="UP000799767"/>
    </source>
</evidence>
<dbReference type="Gene3D" id="3.40.50.720">
    <property type="entry name" value="NAD(P)-binding Rossmann-like Domain"/>
    <property type="match status" value="1"/>
</dbReference>
<dbReference type="AlphaFoldDB" id="A0A6A6PH95"/>
<keyword evidence="2" id="KW-0560">Oxidoreductase</keyword>
<dbReference type="EMBL" id="MU001641">
    <property type="protein sequence ID" value="KAF2479369.1"/>
    <property type="molecule type" value="Genomic_DNA"/>
</dbReference>
<keyword evidence="4" id="KW-1185">Reference proteome</keyword>
<dbReference type="Proteomes" id="UP000799767">
    <property type="component" value="Unassembled WGS sequence"/>
</dbReference>
<dbReference type="GO" id="GO:0016616">
    <property type="term" value="F:oxidoreductase activity, acting on the CH-OH group of donors, NAD or NADP as acceptor"/>
    <property type="evidence" value="ECO:0007669"/>
    <property type="project" value="TreeGrafter"/>
</dbReference>
<dbReference type="PANTHER" id="PTHR44229">
    <property type="entry name" value="15-HYDROXYPROSTAGLANDIN DEHYDROGENASE [NAD(+)]"/>
    <property type="match status" value="1"/>
</dbReference>
<reference evidence="3" key="1">
    <citation type="journal article" date="2020" name="Stud. Mycol.">
        <title>101 Dothideomycetes genomes: a test case for predicting lifestyles and emergence of pathogens.</title>
        <authorList>
            <person name="Haridas S."/>
            <person name="Albert R."/>
            <person name="Binder M."/>
            <person name="Bloem J."/>
            <person name="Labutti K."/>
            <person name="Salamov A."/>
            <person name="Andreopoulos B."/>
            <person name="Baker S."/>
            <person name="Barry K."/>
            <person name="Bills G."/>
            <person name="Bluhm B."/>
            <person name="Cannon C."/>
            <person name="Castanera R."/>
            <person name="Culley D."/>
            <person name="Daum C."/>
            <person name="Ezra D."/>
            <person name="Gonzalez J."/>
            <person name="Henrissat B."/>
            <person name="Kuo A."/>
            <person name="Liang C."/>
            <person name="Lipzen A."/>
            <person name="Lutzoni F."/>
            <person name="Magnuson J."/>
            <person name="Mondo S."/>
            <person name="Nolan M."/>
            <person name="Ohm R."/>
            <person name="Pangilinan J."/>
            <person name="Park H.-J."/>
            <person name="Ramirez L."/>
            <person name="Alfaro M."/>
            <person name="Sun H."/>
            <person name="Tritt A."/>
            <person name="Yoshinaga Y."/>
            <person name="Zwiers L.-H."/>
            <person name="Turgeon B."/>
            <person name="Goodwin S."/>
            <person name="Spatafora J."/>
            <person name="Crous P."/>
            <person name="Grigoriev I."/>
        </authorList>
    </citation>
    <scope>NUCLEOTIDE SEQUENCE</scope>
    <source>
        <strain evidence="3">CBS 113389</strain>
    </source>
</reference>
<dbReference type="PANTHER" id="PTHR44229:SF4">
    <property type="entry name" value="15-HYDROXYPROSTAGLANDIN DEHYDROGENASE [NAD(+)]"/>
    <property type="match status" value="1"/>
</dbReference>